<proteinExistence type="predicted"/>
<dbReference type="Proteomes" id="UP000782705">
    <property type="component" value="Unassembled WGS sequence"/>
</dbReference>
<dbReference type="RefSeq" id="WP_161901748.1">
    <property type="nucleotide sequence ID" value="NZ_MAEL01000032.1"/>
</dbReference>
<feature type="transmembrane region" description="Helical" evidence="1">
    <location>
        <begin position="67"/>
        <end position="84"/>
    </location>
</feature>
<reference evidence="3 4" key="1">
    <citation type="submission" date="2016-06" db="EMBL/GenBank/DDBJ databases">
        <title>Four novel species of enterococci isolated from chicken manure.</title>
        <authorList>
            <person name="Van Tyne D."/>
        </authorList>
    </citation>
    <scope>NUCLEOTIDE SEQUENCE [LARGE SCALE GENOMIC DNA]</scope>
    <source>
        <strain evidence="3 4">CU12B</strain>
    </source>
</reference>
<dbReference type="PANTHER" id="PTHR33507:SF3">
    <property type="entry name" value="INNER MEMBRANE PROTEIN YBBJ"/>
    <property type="match status" value="1"/>
</dbReference>
<protein>
    <submittedName>
        <fullName evidence="3">Hydrolase</fullName>
    </submittedName>
</protein>
<dbReference type="InterPro" id="IPR052165">
    <property type="entry name" value="Membrane_assoc_protease"/>
</dbReference>
<keyword evidence="4" id="KW-1185">Reference proteome</keyword>
<keyword evidence="1" id="KW-1133">Transmembrane helix</keyword>
<organism evidence="3 4">
    <name type="scientific">Candidatus Enterococcus willemsii</name>
    <dbReference type="NCBI Taxonomy" id="1857215"/>
    <lineage>
        <taxon>Bacteria</taxon>
        <taxon>Bacillati</taxon>
        <taxon>Bacillota</taxon>
        <taxon>Bacilli</taxon>
        <taxon>Lactobacillales</taxon>
        <taxon>Enterococcaceae</taxon>
        <taxon>Enterococcus</taxon>
    </lineage>
</organism>
<keyword evidence="1" id="KW-0472">Membrane</keyword>
<evidence type="ECO:0000313" key="3">
    <source>
        <dbReference type="EMBL" id="KAF1304413.1"/>
    </source>
</evidence>
<name>A0ABQ6Z0D7_9ENTE</name>
<evidence type="ECO:0000256" key="1">
    <source>
        <dbReference type="SAM" id="Phobius"/>
    </source>
</evidence>
<gene>
    <name evidence="3" type="ORF">BAU17_06860</name>
</gene>
<evidence type="ECO:0000259" key="2">
    <source>
        <dbReference type="Pfam" id="PF24961"/>
    </source>
</evidence>
<sequence>MEGLLLALGFVGLACALLTSWTKTGTLVTLVSFYFYFDLLGLEQWLPFILFSAGLLLVLFEVLIPGFGFVGVLGGILLALGLYYTTGDIFQTVRDLSMAIISVAAVIVFLVRNGYTLAGVSQFVLKTDLPPDNEVLAEDNQVVLYPGLIGEAQTPLRPSGKATFGDASPLYDVLSAEGLIDIHTSIIIEKIQGTKILVRKFTEGDD</sequence>
<dbReference type="EMBL" id="MAEL01000032">
    <property type="protein sequence ID" value="KAF1304413.1"/>
    <property type="molecule type" value="Genomic_DNA"/>
</dbReference>
<comment type="caution">
    <text evidence="3">The sequence shown here is derived from an EMBL/GenBank/DDBJ whole genome shotgun (WGS) entry which is preliminary data.</text>
</comment>
<keyword evidence="3" id="KW-0378">Hydrolase</keyword>
<dbReference type="GO" id="GO:0016787">
    <property type="term" value="F:hydrolase activity"/>
    <property type="evidence" value="ECO:0007669"/>
    <property type="project" value="UniProtKB-KW"/>
</dbReference>
<dbReference type="PANTHER" id="PTHR33507">
    <property type="entry name" value="INNER MEMBRANE PROTEIN YBBJ"/>
    <property type="match status" value="1"/>
</dbReference>
<feature type="domain" description="NfeD integral membrane" evidence="2">
    <location>
        <begin position="3"/>
        <end position="110"/>
    </location>
</feature>
<accession>A0ABQ6Z0D7</accession>
<dbReference type="Pfam" id="PF24961">
    <property type="entry name" value="NfeD_membrane"/>
    <property type="match status" value="1"/>
</dbReference>
<evidence type="ECO:0000313" key="4">
    <source>
        <dbReference type="Proteomes" id="UP000782705"/>
    </source>
</evidence>
<feature type="transmembrane region" description="Helical" evidence="1">
    <location>
        <begin position="96"/>
        <end position="115"/>
    </location>
</feature>
<keyword evidence="1" id="KW-0812">Transmembrane</keyword>
<dbReference type="InterPro" id="IPR056739">
    <property type="entry name" value="NfeD_membrane"/>
</dbReference>